<keyword evidence="1" id="KW-0472">Membrane</keyword>
<proteinExistence type="predicted"/>
<name>A0A9N8YNF7_FUNMO</name>
<comment type="caution">
    <text evidence="2">The sequence shown here is derived from an EMBL/GenBank/DDBJ whole genome shotgun (WGS) entry which is preliminary data.</text>
</comment>
<sequence>MSTSTKILSFDTAKGWSVANVRNFLESKKNDFSLNDAEIGKFEKNSINGRAFLKYTEDNLLQDGLRRGLTSNLAEFIKGVNNQKQLNDGECHNKISQRKEWIKLKLYLYSVCIVSYLNLQFCADILVFQICAIALAYL</sequence>
<keyword evidence="1" id="KW-1133">Transmembrane helix</keyword>
<feature type="transmembrane region" description="Helical" evidence="1">
    <location>
        <begin position="106"/>
        <end position="137"/>
    </location>
</feature>
<gene>
    <name evidence="2" type="ORF">FMOSSE_LOCUS321</name>
</gene>
<dbReference type="SUPFAM" id="SSF47769">
    <property type="entry name" value="SAM/Pointed domain"/>
    <property type="match status" value="1"/>
</dbReference>
<evidence type="ECO:0000313" key="2">
    <source>
        <dbReference type="EMBL" id="CAG8435877.1"/>
    </source>
</evidence>
<evidence type="ECO:0000313" key="3">
    <source>
        <dbReference type="Proteomes" id="UP000789375"/>
    </source>
</evidence>
<organism evidence="2 3">
    <name type="scientific">Funneliformis mosseae</name>
    <name type="common">Endomycorrhizal fungus</name>
    <name type="synonym">Glomus mosseae</name>
    <dbReference type="NCBI Taxonomy" id="27381"/>
    <lineage>
        <taxon>Eukaryota</taxon>
        <taxon>Fungi</taxon>
        <taxon>Fungi incertae sedis</taxon>
        <taxon>Mucoromycota</taxon>
        <taxon>Glomeromycotina</taxon>
        <taxon>Glomeromycetes</taxon>
        <taxon>Glomerales</taxon>
        <taxon>Glomeraceae</taxon>
        <taxon>Funneliformis</taxon>
    </lineage>
</organism>
<keyword evidence="3" id="KW-1185">Reference proteome</keyword>
<dbReference type="Gene3D" id="1.10.150.50">
    <property type="entry name" value="Transcription Factor, Ets-1"/>
    <property type="match status" value="1"/>
</dbReference>
<dbReference type="AlphaFoldDB" id="A0A9N8YNF7"/>
<protein>
    <submittedName>
        <fullName evidence="2">13250_t:CDS:1</fullName>
    </submittedName>
</protein>
<dbReference type="InterPro" id="IPR013761">
    <property type="entry name" value="SAM/pointed_sf"/>
</dbReference>
<dbReference type="EMBL" id="CAJVPP010000029">
    <property type="protein sequence ID" value="CAG8435877.1"/>
    <property type="molecule type" value="Genomic_DNA"/>
</dbReference>
<accession>A0A9N8YNF7</accession>
<reference evidence="2" key="1">
    <citation type="submission" date="2021-06" db="EMBL/GenBank/DDBJ databases">
        <authorList>
            <person name="Kallberg Y."/>
            <person name="Tangrot J."/>
            <person name="Rosling A."/>
        </authorList>
    </citation>
    <scope>NUCLEOTIDE SEQUENCE</scope>
    <source>
        <strain evidence="2">87-6 pot B 2015</strain>
    </source>
</reference>
<evidence type="ECO:0000256" key="1">
    <source>
        <dbReference type="SAM" id="Phobius"/>
    </source>
</evidence>
<dbReference type="Proteomes" id="UP000789375">
    <property type="component" value="Unassembled WGS sequence"/>
</dbReference>
<keyword evidence="1" id="KW-0812">Transmembrane</keyword>